<evidence type="ECO:0000313" key="6">
    <source>
        <dbReference type="EMBL" id="SHI22281.1"/>
    </source>
</evidence>
<dbReference type="InterPro" id="IPR007492">
    <property type="entry name" value="LytTR_DNA-bd_dom"/>
</dbReference>
<dbReference type="GO" id="GO:0003677">
    <property type="term" value="F:DNA binding"/>
    <property type="evidence" value="ECO:0007669"/>
    <property type="project" value="InterPro"/>
</dbReference>
<sequence>MGSKKIEISICDDESIIQNAVKKLCEKYLDEHDMDYRIELFDNGTSLIKYEGDINILFLDVEMPGINGFQVAKELNNKHDNIFIIFITSHSNMIKEAFKVKAFRYLYKPLDHEEFFEAIEEAIKEFTESHSIIIKQREESILIEKKDILYIESLGEGSAIHTRENNYVTTNSLKKWKEELGNRHFFQCHKSFIVNFQNVIKIESGHFLLKNNKETPVSIRNRKVAKDRFIEYISQNARYV</sequence>
<evidence type="ECO:0000256" key="1">
    <source>
        <dbReference type="ARBA" id="ARBA00018672"/>
    </source>
</evidence>
<dbReference type="Proteomes" id="UP000184241">
    <property type="component" value="Unassembled WGS sequence"/>
</dbReference>
<dbReference type="PANTHER" id="PTHR37299:SF1">
    <property type="entry name" value="STAGE 0 SPORULATION PROTEIN A HOMOLOG"/>
    <property type="match status" value="1"/>
</dbReference>
<dbReference type="InterPro" id="IPR001789">
    <property type="entry name" value="Sig_transdc_resp-reg_receiver"/>
</dbReference>
<evidence type="ECO:0000259" key="4">
    <source>
        <dbReference type="PROSITE" id="PS50110"/>
    </source>
</evidence>
<gene>
    <name evidence="6" type="ORF">SAMN02745941_02830</name>
</gene>
<dbReference type="SMART" id="SM00448">
    <property type="entry name" value="REC"/>
    <property type="match status" value="1"/>
</dbReference>
<proteinExistence type="predicted"/>
<evidence type="ECO:0000313" key="7">
    <source>
        <dbReference type="Proteomes" id="UP000184241"/>
    </source>
</evidence>
<dbReference type="PROSITE" id="PS50110">
    <property type="entry name" value="RESPONSE_REGULATORY"/>
    <property type="match status" value="1"/>
</dbReference>
<feature type="domain" description="Response regulatory" evidence="4">
    <location>
        <begin position="7"/>
        <end position="123"/>
    </location>
</feature>
<dbReference type="InterPro" id="IPR046947">
    <property type="entry name" value="LytR-like"/>
</dbReference>
<feature type="domain" description="HTH LytTR-type" evidence="5">
    <location>
        <begin position="132"/>
        <end position="231"/>
    </location>
</feature>
<protein>
    <recommendedName>
        <fullName evidence="1">Stage 0 sporulation protein A homolog</fullName>
    </recommendedName>
</protein>
<dbReference type="RefSeq" id="WP_073020387.1">
    <property type="nucleotide sequence ID" value="NZ_FQXU01000008.1"/>
</dbReference>
<dbReference type="GO" id="GO:0000156">
    <property type="term" value="F:phosphorelay response regulator activity"/>
    <property type="evidence" value="ECO:0007669"/>
    <property type="project" value="InterPro"/>
</dbReference>
<dbReference type="InterPro" id="IPR011006">
    <property type="entry name" value="CheY-like_superfamily"/>
</dbReference>
<dbReference type="Gene3D" id="3.40.50.2300">
    <property type="match status" value="1"/>
</dbReference>
<dbReference type="Gene3D" id="2.40.50.1020">
    <property type="entry name" value="LytTr DNA-binding domain"/>
    <property type="match status" value="1"/>
</dbReference>
<keyword evidence="3" id="KW-0597">Phosphoprotein</keyword>
<accession>A0A1M5ZDP0</accession>
<dbReference type="PANTHER" id="PTHR37299">
    <property type="entry name" value="TRANSCRIPTIONAL REGULATOR-RELATED"/>
    <property type="match status" value="1"/>
</dbReference>
<name>A0A1M5ZDP0_9CLOT</name>
<dbReference type="Pfam" id="PF04397">
    <property type="entry name" value="LytTR"/>
    <property type="match status" value="1"/>
</dbReference>
<organism evidence="6 7">
    <name type="scientific">Clostridium intestinale DSM 6191</name>
    <dbReference type="NCBI Taxonomy" id="1121320"/>
    <lineage>
        <taxon>Bacteria</taxon>
        <taxon>Bacillati</taxon>
        <taxon>Bacillota</taxon>
        <taxon>Clostridia</taxon>
        <taxon>Eubacteriales</taxon>
        <taxon>Clostridiaceae</taxon>
        <taxon>Clostridium</taxon>
    </lineage>
</organism>
<dbReference type="CDD" id="cd00156">
    <property type="entry name" value="REC"/>
    <property type="match status" value="1"/>
</dbReference>
<dbReference type="Pfam" id="PF00072">
    <property type="entry name" value="Response_reg"/>
    <property type="match status" value="1"/>
</dbReference>
<dbReference type="EMBL" id="FQXU01000008">
    <property type="protein sequence ID" value="SHI22281.1"/>
    <property type="molecule type" value="Genomic_DNA"/>
</dbReference>
<dbReference type="AlphaFoldDB" id="A0A1M5ZDP0"/>
<evidence type="ECO:0000256" key="2">
    <source>
        <dbReference type="ARBA" id="ARBA00024867"/>
    </source>
</evidence>
<dbReference type="SMART" id="SM00850">
    <property type="entry name" value="LytTR"/>
    <property type="match status" value="1"/>
</dbReference>
<evidence type="ECO:0000256" key="3">
    <source>
        <dbReference type="PROSITE-ProRule" id="PRU00169"/>
    </source>
</evidence>
<dbReference type="PROSITE" id="PS50930">
    <property type="entry name" value="HTH_LYTTR"/>
    <property type="match status" value="1"/>
</dbReference>
<dbReference type="SUPFAM" id="SSF52172">
    <property type="entry name" value="CheY-like"/>
    <property type="match status" value="1"/>
</dbReference>
<feature type="modified residue" description="4-aspartylphosphate" evidence="3">
    <location>
        <position position="60"/>
    </location>
</feature>
<reference evidence="6 7" key="1">
    <citation type="submission" date="2016-11" db="EMBL/GenBank/DDBJ databases">
        <authorList>
            <person name="Jaros S."/>
            <person name="Januszkiewicz K."/>
            <person name="Wedrychowicz H."/>
        </authorList>
    </citation>
    <scope>NUCLEOTIDE SEQUENCE [LARGE SCALE GENOMIC DNA]</scope>
    <source>
        <strain evidence="6 7">DSM 6191</strain>
    </source>
</reference>
<comment type="function">
    <text evidence="2">May play the central regulatory role in sporulation. It may be an element of the effector pathway responsible for the activation of sporulation genes in response to nutritional stress. Spo0A may act in concert with spo0H (a sigma factor) to control the expression of some genes that are critical to the sporulation process.</text>
</comment>
<evidence type="ECO:0000259" key="5">
    <source>
        <dbReference type="PROSITE" id="PS50930"/>
    </source>
</evidence>